<proteinExistence type="predicted"/>
<protein>
    <submittedName>
        <fullName evidence="1">Uncharacterized protein</fullName>
    </submittedName>
</protein>
<keyword evidence="2" id="KW-1185">Reference proteome</keyword>
<evidence type="ECO:0000313" key="2">
    <source>
        <dbReference type="Proteomes" id="UP000837857"/>
    </source>
</evidence>
<evidence type="ECO:0000313" key="1">
    <source>
        <dbReference type="EMBL" id="CAH2041443.1"/>
    </source>
</evidence>
<dbReference type="EMBL" id="OW152825">
    <property type="protein sequence ID" value="CAH2041443.1"/>
    <property type="molecule type" value="Genomic_DNA"/>
</dbReference>
<organism evidence="1 2">
    <name type="scientific">Iphiclides podalirius</name>
    <name type="common">scarce swallowtail</name>
    <dbReference type="NCBI Taxonomy" id="110791"/>
    <lineage>
        <taxon>Eukaryota</taxon>
        <taxon>Metazoa</taxon>
        <taxon>Ecdysozoa</taxon>
        <taxon>Arthropoda</taxon>
        <taxon>Hexapoda</taxon>
        <taxon>Insecta</taxon>
        <taxon>Pterygota</taxon>
        <taxon>Neoptera</taxon>
        <taxon>Endopterygota</taxon>
        <taxon>Lepidoptera</taxon>
        <taxon>Glossata</taxon>
        <taxon>Ditrysia</taxon>
        <taxon>Papilionoidea</taxon>
        <taxon>Papilionidae</taxon>
        <taxon>Papilioninae</taxon>
        <taxon>Iphiclides</taxon>
    </lineage>
</organism>
<reference evidence="1" key="1">
    <citation type="submission" date="2022-03" db="EMBL/GenBank/DDBJ databases">
        <authorList>
            <person name="Martin H S."/>
        </authorList>
    </citation>
    <scope>NUCLEOTIDE SEQUENCE</scope>
</reference>
<gene>
    <name evidence="1" type="ORF">IPOD504_LOCUS3167</name>
</gene>
<sequence length="81" mass="9112">MTPVNRLLTEAFIHHLLSMKPLPYTLMSGKLPWQSPELVTVARTRRVTAKLQNTDYTKQLTQNSKIDNVFASSGHFSSAPV</sequence>
<name>A0ABN8HUB7_9NEOP</name>
<accession>A0ABN8HUB7</accession>
<feature type="non-terminal residue" evidence="1">
    <location>
        <position position="81"/>
    </location>
</feature>
<dbReference type="Proteomes" id="UP000837857">
    <property type="component" value="Chromosome 13"/>
</dbReference>